<evidence type="ECO:0000256" key="2">
    <source>
        <dbReference type="ARBA" id="ARBA00007783"/>
    </source>
</evidence>
<keyword evidence="7 8" id="KW-0472">Membrane</keyword>
<sequence length="377" mass="40649">MAVLLIHLQNILRLLVKELRSLRADPIMLVLVAYTFTVAVYTVATGVKLEARDLTIGIVDEDQSEFSRSLLGAFGPPLFKVSKRIAANEIDAEMNSGRLVFVLEIPPRFQADLLAGRQTAVQLNIDATAMTQAGNGAVYIQQIIAQEIANRQAGRETTTSLPINLVVRARFNPNLDSGWFSSVMQVLNNVTLLAIILTGAALIREREQGTVEHLLVMPITPVEIMLAKMTANALVILIAAVASLVFVVEGALGVPIAGSLLLFVLGTAIYAFAVAALGILLGTLATTMGQFGLLAIPVFVVTQLLSGATTPMESMPIWLQWIMRIFSPTPHFVAFSQGVLYRGAGLDVVWPEIAKIVAIGVAYFAVALARFRKVIFA</sequence>
<proteinExistence type="inferred from homology"/>
<dbReference type="RefSeq" id="WP_377011055.1">
    <property type="nucleotide sequence ID" value="NZ_JBHSLV010000043.1"/>
</dbReference>
<feature type="domain" description="ABC transmembrane type-2" evidence="9">
    <location>
        <begin position="147"/>
        <end position="374"/>
    </location>
</feature>
<evidence type="ECO:0000259" key="9">
    <source>
        <dbReference type="PROSITE" id="PS51012"/>
    </source>
</evidence>
<accession>A0ABW0HF56</accession>
<evidence type="ECO:0000256" key="5">
    <source>
        <dbReference type="ARBA" id="ARBA00022692"/>
    </source>
</evidence>
<dbReference type="PANTHER" id="PTHR30294:SF47">
    <property type="entry name" value="INNER MEMBRANE TRANSPORT PERMEASE YHHJ"/>
    <property type="match status" value="1"/>
</dbReference>
<dbReference type="PROSITE" id="PS51012">
    <property type="entry name" value="ABC_TM2"/>
    <property type="match status" value="1"/>
</dbReference>
<dbReference type="Gene3D" id="3.40.1710.10">
    <property type="entry name" value="abc type-2 transporter like domain"/>
    <property type="match status" value="1"/>
</dbReference>
<comment type="subcellular location">
    <subcellularLocation>
        <location evidence="1">Cell membrane</location>
        <topology evidence="1">Multi-pass membrane protein</topology>
    </subcellularLocation>
</comment>
<evidence type="ECO:0000256" key="7">
    <source>
        <dbReference type="ARBA" id="ARBA00023136"/>
    </source>
</evidence>
<evidence type="ECO:0000256" key="4">
    <source>
        <dbReference type="ARBA" id="ARBA00022475"/>
    </source>
</evidence>
<evidence type="ECO:0000256" key="8">
    <source>
        <dbReference type="SAM" id="Phobius"/>
    </source>
</evidence>
<evidence type="ECO:0000256" key="1">
    <source>
        <dbReference type="ARBA" id="ARBA00004651"/>
    </source>
</evidence>
<feature type="transmembrane region" description="Helical" evidence="8">
    <location>
        <begin position="260"/>
        <end position="285"/>
    </location>
</feature>
<keyword evidence="5 8" id="KW-0812">Transmembrane</keyword>
<dbReference type="Pfam" id="PF12698">
    <property type="entry name" value="ABC2_membrane_3"/>
    <property type="match status" value="1"/>
</dbReference>
<comment type="similarity">
    <text evidence="2">Belongs to the ABC-2 integral membrane protein family.</text>
</comment>
<dbReference type="InterPro" id="IPR047817">
    <property type="entry name" value="ABC2_TM_bact-type"/>
</dbReference>
<gene>
    <name evidence="10" type="ORF">ACFPPC_21630</name>
</gene>
<dbReference type="InterPro" id="IPR051449">
    <property type="entry name" value="ABC-2_transporter_component"/>
</dbReference>
<comment type="caution">
    <text evidence="10">The sequence shown here is derived from an EMBL/GenBank/DDBJ whole genome shotgun (WGS) entry which is preliminary data.</text>
</comment>
<protein>
    <submittedName>
        <fullName evidence="10">ABC transporter permease</fullName>
    </submittedName>
</protein>
<feature type="transmembrane region" description="Helical" evidence="8">
    <location>
        <begin position="353"/>
        <end position="371"/>
    </location>
</feature>
<evidence type="ECO:0000313" key="10">
    <source>
        <dbReference type="EMBL" id="MFC5395236.1"/>
    </source>
</evidence>
<name>A0ABW0HF56_9HYPH</name>
<evidence type="ECO:0000256" key="6">
    <source>
        <dbReference type="ARBA" id="ARBA00022989"/>
    </source>
</evidence>
<feature type="transmembrane region" description="Helical" evidence="8">
    <location>
        <begin position="291"/>
        <end position="309"/>
    </location>
</feature>
<dbReference type="EMBL" id="JBHSLV010000043">
    <property type="protein sequence ID" value="MFC5395236.1"/>
    <property type="molecule type" value="Genomic_DNA"/>
</dbReference>
<feature type="transmembrane region" description="Helical" evidence="8">
    <location>
        <begin position="27"/>
        <end position="47"/>
    </location>
</feature>
<dbReference type="PANTHER" id="PTHR30294">
    <property type="entry name" value="MEMBRANE COMPONENT OF ABC TRANSPORTER YHHJ-RELATED"/>
    <property type="match status" value="1"/>
</dbReference>
<reference evidence="11" key="1">
    <citation type="journal article" date="2019" name="Int. J. Syst. Evol. Microbiol.">
        <title>The Global Catalogue of Microorganisms (GCM) 10K type strain sequencing project: providing services to taxonomists for standard genome sequencing and annotation.</title>
        <authorList>
            <consortium name="The Broad Institute Genomics Platform"/>
            <consortium name="The Broad Institute Genome Sequencing Center for Infectious Disease"/>
            <person name="Wu L."/>
            <person name="Ma J."/>
        </authorList>
    </citation>
    <scope>NUCLEOTIDE SEQUENCE [LARGE SCALE GENOMIC DNA]</scope>
    <source>
        <strain evidence="11">CGMCC 1.16326</strain>
    </source>
</reference>
<feature type="transmembrane region" description="Helical" evidence="8">
    <location>
        <begin position="224"/>
        <end position="248"/>
    </location>
</feature>
<evidence type="ECO:0000313" key="11">
    <source>
        <dbReference type="Proteomes" id="UP001596104"/>
    </source>
</evidence>
<dbReference type="Proteomes" id="UP001596104">
    <property type="component" value="Unassembled WGS sequence"/>
</dbReference>
<keyword evidence="3" id="KW-0813">Transport</keyword>
<keyword evidence="6 8" id="KW-1133">Transmembrane helix</keyword>
<dbReference type="InterPro" id="IPR013525">
    <property type="entry name" value="ABC2_TM"/>
</dbReference>
<evidence type="ECO:0000256" key="3">
    <source>
        <dbReference type="ARBA" id="ARBA00022448"/>
    </source>
</evidence>
<organism evidence="10 11">
    <name type="scientific">Bosea vestrisii</name>
    <dbReference type="NCBI Taxonomy" id="151416"/>
    <lineage>
        <taxon>Bacteria</taxon>
        <taxon>Pseudomonadati</taxon>
        <taxon>Pseudomonadota</taxon>
        <taxon>Alphaproteobacteria</taxon>
        <taxon>Hyphomicrobiales</taxon>
        <taxon>Boseaceae</taxon>
        <taxon>Bosea</taxon>
    </lineage>
</organism>
<keyword evidence="4" id="KW-1003">Cell membrane</keyword>
<keyword evidence="11" id="KW-1185">Reference proteome</keyword>